<proteinExistence type="predicted"/>
<evidence type="ECO:0000313" key="2">
    <source>
        <dbReference type="EMBL" id="KAI3423910.1"/>
    </source>
</evidence>
<feature type="transmembrane region" description="Helical" evidence="1">
    <location>
        <begin position="166"/>
        <end position="185"/>
    </location>
</feature>
<reference evidence="2" key="2">
    <citation type="submission" date="2020-11" db="EMBL/GenBank/DDBJ databases">
        <authorList>
            <person name="Cecchin M."/>
            <person name="Marcolungo L."/>
            <person name="Rossato M."/>
            <person name="Girolomoni L."/>
            <person name="Cosentino E."/>
            <person name="Cuine S."/>
            <person name="Li-Beisson Y."/>
            <person name="Delledonne M."/>
            <person name="Ballottari M."/>
        </authorList>
    </citation>
    <scope>NUCLEOTIDE SEQUENCE</scope>
    <source>
        <strain evidence="2">211/11P</strain>
        <tissue evidence="2">Whole cell</tissue>
    </source>
</reference>
<keyword evidence="1" id="KW-1133">Transmembrane helix</keyword>
<dbReference type="OrthoDB" id="10560041at2759"/>
<sequence>MAEPAKARRWPVLSAACQRIVAWWKSPQRRQRNATGTMMDRVYLLLLSSLMLPSVLLRIWLVEDHLGVAMRGVPYLFFILLLPHVVIKYHSSFYMAHREVITTLTLLLGMFTLRDIAANGPGNLFISHGGSMARLAMLLMMTGHAVWCFIHSLYHRWSPNWSRLALPLTALLPLLVGESVCHKLLAAPGILQPLEQLHTAMVVAHGLMLPPGALLVGLETEQDNSLQQCLALDGYLLVFFGILLPSFLLGCWERREWQALAGEERAGQQLTERELSAHWMPERAAGATFWELYAYSCFAWHSMHGLQLLGWMGGTAG</sequence>
<feature type="transmembrane region" description="Helical" evidence="1">
    <location>
        <begin position="42"/>
        <end position="62"/>
    </location>
</feature>
<dbReference type="AlphaFoldDB" id="A0A9D4TEY9"/>
<keyword evidence="3" id="KW-1185">Reference proteome</keyword>
<feature type="transmembrane region" description="Helical" evidence="1">
    <location>
        <begin position="230"/>
        <end position="252"/>
    </location>
</feature>
<dbReference type="EMBL" id="SIDB01000014">
    <property type="protein sequence ID" value="KAI3423910.1"/>
    <property type="molecule type" value="Genomic_DNA"/>
</dbReference>
<keyword evidence="1" id="KW-0812">Transmembrane</keyword>
<reference evidence="2" key="1">
    <citation type="journal article" date="2019" name="Plant J.">
        <title>Chlorella vulgaris genome assembly and annotation reveals the molecular basis for metabolic acclimation to high light conditions.</title>
        <authorList>
            <person name="Cecchin M."/>
            <person name="Marcolungo L."/>
            <person name="Rossato M."/>
            <person name="Girolomoni L."/>
            <person name="Cosentino E."/>
            <person name="Cuine S."/>
            <person name="Li-Beisson Y."/>
            <person name="Delledonne M."/>
            <person name="Ballottari M."/>
        </authorList>
    </citation>
    <scope>NUCLEOTIDE SEQUENCE</scope>
    <source>
        <strain evidence="2">211/11P</strain>
    </source>
</reference>
<accession>A0A9D4TEY9</accession>
<comment type="caution">
    <text evidence="2">The sequence shown here is derived from an EMBL/GenBank/DDBJ whole genome shotgun (WGS) entry which is preliminary data.</text>
</comment>
<keyword evidence="1" id="KW-0472">Membrane</keyword>
<name>A0A9D4TEY9_CHLVU</name>
<feature type="transmembrane region" description="Helical" evidence="1">
    <location>
        <begin position="68"/>
        <end position="87"/>
    </location>
</feature>
<evidence type="ECO:0000313" key="3">
    <source>
        <dbReference type="Proteomes" id="UP001055712"/>
    </source>
</evidence>
<gene>
    <name evidence="2" type="ORF">D9Q98_009744</name>
</gene>
<protein>
    <submittedName>
        <fullName evidence="2">Uncharacterized protein</fullName>
    </submittedName>
</protein>
<organism evidence="2 3">
    <name type="scientific">Chlorella vulgaris</name>
    <name type="common">Green alga</name>
    <dbReference type="NCBI Taxonomy" id="3077"/>
    <lineage>
        <taxon>Eukaryota</taxon>
        <taxon>Viridiplantae</taxon>
        <taxon>Chlorophyta</taxon>
        <taxon>core chlorophytes</taxon>
        <taxon>Trebouxiophyceae</taxon>
        <taxon>Chlorellales</taxon>
        <taxon>Chlorellaceae</taxon>
        <taxon>Chlorella clade</taxon>
        <taxon>Chlorella</taxon>
    </lineage>
</organism>
<feature type="transmembrane region" description="Helical" evidence="1">
    <location>
        <begin position="197"/>
        <end position="218"/>
    </location>
</feature>
<dbReference type="Proteomes" id="UP001055712">
    <property type="component" value="Unassembled WGS sequence"/>
</dbReference>
<evidence type="ECO:0000256" key="1">
    <source>
        <dbReference type="SAM" id="Phobius"/>
    </source>
</evidence>
<feature type="transmembrane region" description="Helical" evidence="1">
    <location>
        <begin position="135"/>
        <end position="154"/>
    </location>
</feature>